<protein>
    <submittedName>
        <fullName evidence="1">Uncharacterized protein</fullName>
    </submittedName>
</protein>
<dbReference type="RefSeq" id="WP_183315318.1">
    <property type="nucleotide sequence ID" value="NZ_JACIEN010000001.1"/>
</dbReference>
<keyword evidence="2" id="KW-1185">Reference proteome</keyword>
<comment type="caution">
    <text evidence="1">The sequence shown here is derived from an EMBL/GenBank/DDBJ whole genome shotgun (WGS) entry which is preliminary data.</text>
</comment>
<evidence type="ECO:0000313" key="2">
    <source>
        <dbReference type="Proteomes" id="UP000577362"/>
    </source>
</evidence>
<sequence>MTRFPQLKRLERAETHLQGVSALAGGHGVEALWFDETRRDDPRAVPDALYVNMGDSYAPTIVYDVASGEYLFTSWGDVVEAADAAREAEAASAAEAETLEG</sequence>
<gene>
    <name evidence="1" type="ORF">GGR16_000007</name>
</gene>
<name>A0A840BNB1_9HYPH</name>
<reference evidence="1 2" key="1">
    <citation type="submission" date="2020-08" db="EMBL/GenBank/DDBJ databases">
        <title>Genomic Encyclopedia of Type Strains, Phase IV (KMG-IV): sequencing the most valuable type-strain genomes for metagenomic binning, comparative biology and taxonomic classification.</title>
        <authorList>
            <person name="Goeker M."/>
        </authorList>
    </citation>
    <scope>NUCLEOTIDE SEQUENCE [LARGE SCALE GENOMIC DNA]</scope>
    <source>
        <strain evidence="1 2">DSM 103737</strain>
    </source>
</reference>
<dbReference type="Proteomes" id="UP000577362">
    <property type="component" value="Unassembled WGS sequence"/>
</dbReference>
<dbReference type="AlphaFoldDB" id="A0A840BNB1"/>
<evidence type="ECO:0000313" key="1">
    <source>
        <dbReference type="EMBL" id="MBB4015001.1"/>
    </source>
</evidence>
<accession>A0A840BNB1</accession>
<proteinExistence type="predicted"/>
<dbReference type="EMBL" id="JACIEN010000001">
    <property type="protein sequence ID" value="MBB4015001.1"/>
    <property type="molecule type" value="Genomic_DNA"/>
</dbReference>
<organism evidence="1 2">
    <name type="scientific">Chelatococcus caeni</name>
    <dbReference type="NCBI Taxonomy" id="1348468"/>
    <lineage>
        <taxon>Bacteria</taxon>
        <taxon>Pseudomonadati</taxon>
        <taxon>Pseudomonadota</taxon>
        <taxon>Alphaproteobacteria</taxon>
        <taxon>Hyphomicrobiales</taxon>
        <taxon>Chelatococcaceae</taxon>
        <taxon>Chelatococcus</taxon>
    </lineage>
</organism>